<feature type="non-terminal residue" evidence="12">
    <location>
        <position position="1"/>
    </location>
</feature>
<dbReference type="PRINTS" id="PR00237">
    <property type="entry name" value="GPCRRHODOPSN"/>
</dbReference>
<dbReference type="GO" id="GO:0005886">
    <property type="term" value="C:plasma membrane"/>
    <property type="evidence" value="ECO:0007669"/>
    <property type="project" value="TreeGrafter"/>
</dbReference>
<keyword evidence="5 9" id="KW-0297">G-protein coupled receptor</keyword>
<dbReference type="AlphaFoldDB" id="A0AAV2R457"/>
<dbReference type="InterPro" id="IPR017452">
    <property type="entry name" value="GPCR_Rhodpsn_7TM"/>
</dbReference>
<dbReference type="PROSITE" id="PS50262">
    <property type="entry name" value="G_PROTEIN_RECEP_F1_2"/>
    <property type="match status" value="1"/>
</dbReference>
<name>A0AAV2R457_MEGNR</name>
<keyword evidence="7 9" id="KW-0675">Receptor</keyword>
<dbReference type="Proteomes" id="UP001497623">
    <property type="component" value="Unassembled WGS sequence"/>
</dbReference>
<dbReference type="Gene3D" id="1.20.1070.10">
    <property type="entry name" value="Rhodopsin 7-helix transmembrane proteins"/>
    <property type="match status" value="1"/>
</dbReference>
<organism evidence="12 13">
    <name type="scientific">Meganyctiphanes norvegica</name>
    <name type="common">Northern krill</name>
    <name type="synonym">Thysanopoda norvegica</name>
    <dbReference type="NCBI Taxonomy" id="48144"/>
    <lineage>
        <taxon>Eukaryota</taxon>
        <taxon>Metazoa</taxon>
        <taxon>Ecdysozoa</taxon>
        <taxon>Arthropoda</taxon>
        <taxon>Crustacea</taxon>
        <taxon>Multicrustacea</taxon>
        <taxon>Malacostraca</taxon>
        <taxon>Eumalacostraca</taxon>
        <taxon>Eucarida</taxon>
        <taxon>Euphausiacea</taxon>
        <taxon>Euphausiidae</taxon>
        <taxon>Meganyctiphanes</taxon>
    </lineage>
</organism>
<evidence type="ECO:0000256" key="3">
    <source>
        <dbReference type="ARBA" id="ARBA00022692"/>
    </source>
</evidence>
<evidence type="ECO:0000256" key="9">
    <source>
        <dbReference type="RuleBase" id="RU000688"/>
    </source>
</evidence>
<evidence type="ECO:0000256" key="2">
    <source>
        <dbReference type="ARBA" id="ARBA00010663"/>
    </source>
</evidence>
<dbReference type="SUPFAM" id="SSF81321">
    <property type="entry name" value="Family A G protein-coupled receptor-like"/>
    <property type="match status" value="1"/>
</dbReference>
<dbReference type="EMBL" id="CAXKWB010016078">
    <property type="protein sequence ID" value="CAL4115331.1"/>
    <property type="molecule type" value="Genomic_DNA"/>
</dbReference>
<comment type="similarity">
    <text evidence="2 9">Belongs to the G-protein coupled receptor 1 family.</text>
</comment>
<evidence type="ECO:0000256" key="10">
    <source>
        <dbReference type="SAM" id="Phobius"/>
    </source>
</evidence>
<evidence type="ECO:0000256" key="1">
    <source>
        <dbReference type="ARBA" id="ARBA00004141"/>
    </source>
</evidence>
<dbReference type="PANTHER" id="PTHR45695:SF26">
    <property type="entry name" value="NEUROPEPTIDE CCHAMIDE-1 RECEPTOR"/>
    <property type="match status" value="1"/>
</dbReference>
<dbReference type="PANTHER" id="PTHR45695">
    <property type="entry name" value="LEUCOKININ RECEPTOR-RELATED"/>
    <property type="match status" value="1"/>
</dbReference>
<keyword evidence="6 10" id="KW-0472">Membrane</keyword>
<evidence type="ECO:0000256" key="5">
    <source>
        <dbReference type="ARBA" id="ARBA00023040"/>
    </source>
</evidence>
<evidence type="ECO:0000313" key="13">
    <source>
        <dbReference type="Proteomes" id="UP001497623"/>
    </source>
</evidence>
<dbReference type="InterPro" id="IPR000276">
    <property type="entry name" value="GPCR_Rhodpsn"/>
</dbReference>
<reference evidence="12 13" key="1">
    <citation type="submission" date="2024-05" db="EMBL/GenBank/DDBJ databases">
        <authorList>
            <person name="Wallberg A."/>
        </authorList>
    </citation>
    <scope>NUCLEOTIDE SEQUENCE [LARGE SCALE GENOMIC DNA]</scope>
</reference>
<accession>A0AAV2R457</accession>
<feature type="transmembrane region" description="Helical" evidence="10">
    <location>
        <begin position="189"/>
        <end position="214"/>
    </location>
</feature>
<proteinExistence type="inferred from homology"/>
<gene>
    <name evidence="12" type="ORF">MNOR_LOCUS20634</name>
</gene>
<dbReference type="GO" id="GO:0008188">
    <property type="term" value="F:neuropeptide receptor activity"/>
    <property type="evidence" value="ECO:0007669"/>
    <property type="project" value="TreeGrafter"/>
</dbReference>
<evidence type="ECO:0000256" key="6">
    <source>
        <dbReference type="ARBA" id="ARBA00023136"/>
    </source>
</evidence>
<feature type="transmembrane region" description="Helical" evidence="10">
    <location>
        <begin position="226"/>
        <end position="246"/>
    </location>
</feature>
<comment type="caution">
    <text evidence="12">The sequence shown here is derived from an EMBL/GenBank/DDBJ whole genome shotgun (WGS) entry which is preliminary data.</text>
</comment>
<evidence type="ECO:0000313" key="12">
    <source>
        <dbReference type="EMBL" id="CAL4115331.1"/>
    </source>
</evidence>
<feature type="transmembrane region" description="Helical" evidence="10">
    <location>
        <begin position="38"/>
        <end position="59"/>
    </location>
</feature>
<keyword evidence="8 9" id="KW-0807">Transducer</keyword>
<evidence type="ECO:0000256" key="8">
    <source>
        <dbReference type="ARBA" id="ARBA00023224"/>
    </source>
</evidence>
<evidence type="ECO:0000256" key="7">
    <source>
        <dbReference type="ARBA" id="ARBA00023170"/>
    </source>
</evidence>
<keyword evidence="13" id="KW-1185">Reference proteome</keyword>
<comment type="subcellular location">
    <subcellularLocation>
        <location evidence="1">Membrane</location>
        <topology evidence="1">Multi-pass membrane protein</topology>
    </subcellularLocation>
</comment>
<feature type="non-terminal residue" evidence="12">
    <location>
        <position position="296"/>
    </location>
</feature>
<feature type="domain" description="G-protein coupled receptors family 1 profile" evidence="11">
    <location>
        <begin position="205"/>
        <end position="296"/>
    </location>
</feature>
<sequence>KYFFNCKIRIKIKVIYACSNEIYCGEAKLGSAVNQRHICGCVAALSWYVMTLFFSYAMLQLSLHLAKASDLIMTGTDDSISSLLLTTTGTDHIACCQDDHNLAVPPSPGLIPPAAAAAAPHKHPPTVNDSNTTTDIAGTELSIMTSLVEAWNNSSSIWMNVSDGSLVNGTNDTSDGGSYIPYHQRPETYIVPVLFGVIFIVGVIGNGVLIGIFIRNATLRNVPNTYIISLAIGDLIVLLFTVPFVSTVYTFDQWPYGEFECKFSEFIRDISVGVTVFTLTALSADRYKAIVSPIRK</sequence>
<evidence type="ECO:0000256" key="4">
    <source>
        <dbReference type="ARBA" id="ARBA00022989"/>
    </source>
</evidence>
<dbReference type="PROSITE" id="PS00237">
    <property type="entry name" value="G_PROTEIN_RECEP_F1_1"/>
    <property type="match status" value="1"/>
</dbReference>
<evidence type="ECO:0000259" key="11">
    <source>
        <dbReference type="PROSITE" id="PS50262"/>
    </source>
</evidence>
<protein>
    <recommendedName>
        <fullName evidence="11">G-protein coupled receptors family 1 profile domain-containing protein</fullName>
    </recommendedName>
</protein>
<keyword evidence="4 10" id="KW-1133">Transmembrane helix</keyword>
<dbReference type="Pfam" id="PF00001">
    <property type="entry name" value="7tm_1"/>
    <property type="match status" value="1"/>
</dbReference>
<keyword evidence="3 9" id="KW-0812">Transmembrane</keyword>